<keyword evidence="3 7" id="KW-0812">Transmembrane</keyword>
<dbReference type="PANTHER" id="PTHR23319">
    <property type="entry name" value="GRAM DOMAIN CONTAINING 1B, ISOFORM E"/>
    <property type="match status" value="1"/>
</dbReference>
<feature type="transmembrane region" description="Helical" evidence="7">
    <location>
        <begin position="960"/>
        <end position="979"/>
    </location>
</feature>
<dbReference type="InterPro" id="IPR031968">
    <property type="entry name" value="VASt"/>
</dbReference>
<comment type="caution">
    <text evidence="9">The sequence shown here is derived from an EMBL/GenBank/DDBJ whole genome shotgun (WGS) entry which is preliminary data.</text>
</comment>
<proteinExistence type="inferred from homology"/>
<dbReference type="GO" id="GO:0032541">
    <property type="term" value="C:cortical endoplasmic reticulum"/>
    <property type="evidence" value="ECO:0007669"/>
    <property type="project" value="TreeGrafter"/>
</dbReference>
<name>A0A8K0T618_9HYPO</name>
<keyword evidence="10" id="KW-1185">Reference proteome</keyword>
<feature type="domain" description="VASt" evidence="8">
    <location>
        <begin position="721"/>
        <end position="892"/>
    </location>
</feature>
<sequence length="1099" mass="116822">MENNGSNSSLSKLIPKAIASKRLRRKQHASRDSDLGDDGNSNPTLSHRTSTLGSEDTGDDDDRDDHSFASRESGIDQDQNSSPARPTTISAHPSLIGYLTTSSPAVQAAHLDSVSPSASLSSSLSLTQGDSSIGSRGRSPGPTGTIESPSRPPDPPATNKSSSTPSKRFRLASNTGILSPETPPNLDKPAPAIFSTPPTPTDSSRPVSAPSADAKADGKSIEQNIAAHRRSRSGSAGRGPSKLSNVTAAPLSPTFEADEPASNPSNTGFFSSMLSAAQNAANNITNNIQTSTISLGGNKARSTPTKPLPQAPANRVEVEPAPSAKPDNGMDEKESAVRTLGAGDLSLSHLGFSDPISTVASPSTPKFPDLVDTRARSESAPADAPPTYGDYTPEEAASRPRSLQDVNDGDGTPLLPDLLDKSGVQRASSVRSAAKPHRHRGSSVTTGAGVALGITTSAGGATVAHPNANFSTPKLTGFAIASKKRNRDFHTLFKSVPDDDYLIEDYSCALQREILAHGRLYVSEGHLCFSSNILGWTTTLVMSFDEIVSVEKRSTALLFKNGLMISTLHAKHIFASFTSRDATYDLIVNIWKLGHPTLTSTLNGVRLEGTGGDKTEKLDADHSGPESDPHACSETDDDSEDDEDDYYDEEDDGLPDTQITDLSLADGEAEKTVGRKASGMTASNGALGDQGAGGQPATGVADFPGPAAHAPTECGDSDKHYDKFIADDVIPAPLGKVYSLMFGAASPVWLSKWLTEEQKCTDLTMEDKKGLSLENRSRVFSYIKPLGGSIGPKQTKCIVSETVETLDYEKAINLSSSTQTPDVPGGNVFSVKTRYCLSWAENNSTRVQVNCTIEWTGKSWLKGPIEKGCVDGQIQYAKDISAALRAAVAQPRAGGAVANGVSKGKKKGKKSKAQQPTTDVQHTNSKAAGQAKQNWGPLEPLRDLLEPISDLLRPVFTGNILYGILVGLLVAAWFGFGFTPGKNGPGFRHGVGMYTHERHMMYDAIWHLEEHELWDWLEERVGLERLNSEGPTAPWTVPEPQSAKQKVISERMQAQELAEAVKVTEAKLKMLKSAMEGKGEDKKQGARDGSDGLVGEEIA</sequence>
<evidence type="ECO:0000256" key="1">
    <source>
        <dbReference type="ARBA" id="ARBA00004167"/>
    </source>
</evidence>
<dbReference type="InterPro" id="IPR011993">
    <property type="entry name" value="PH-like_dom_sf"/>
</dbReference>
<dbReference type="GO" id="GO:0120015">
    <property type="term" value="F:sterol transfer activity"/>
    <property type="evidence" value="ECO:0007669"/>
    <property type="project" value="TreeGrafter"/>
</dbReference>
<dbReference type="PROSITE" id="PS51778">
    <property type="entry name" value="VAST"/>
    <property type="match status" value="1"/>
</dbReference>
<feature type="compositionally biased region" description="Polar residues" evidence="6">
    <location>
        <begin position="1"/>
        <end position="11"/>
    </location>
</feature>
<dbReference type="CDD" id="cd13220">
    <property type="entry name" value="PH-GRAM_GRAMDC"/>
    <property type="match status" value="1"/>
</dbReference>
<dbReference type="Pfam" id="PF02893">
    <property type="entry name" value="GRAM"/>
    <property type="match status" value="1"/>
</dbReference>
<dbReference type="PANTHER" id="PTHR23319:SF4">
    <property type="entry name" value="GRAM DOMAIN CONTAINING 1B, ISOFORM E"/>
    <property type="match status" value="1"/>
</dbReference>
<dbReference type="GO" id="GO:0032366">
    <property type="term" value="P:intracellular sterol transport"/>
    <property type="evidence" value="ECO:0007669"/>
    <property type="project" value="TreeGrafter"/>
</dbReference>
<dbReference type="GO" id="GO:0005789">
    <property type="term" value="C:endoplasmic reticulum membrane"/>
    <property type="evidence" value="ECO:0007669"/>
    <property type="project" value="TreeGrafter"/>
</dbReference>
<dbReference type="OrthoDB" id="2162691at2759"/>
<feature type="compositionally biased region" description="Basic and acidic residues" evidence="6">
    <location>
        <begin position="1075"/>
        <end position="1090"/>
    </location>
</feature>
<accession>A0A8K0T618</accession>
<feature type="compositionally biased region" description="Polar residues" evidence="6">
    <location>
        <begin position="158"/>
        <end position="177"/>
    </location>
</feature>
<dbReference type="GO" id="GO:0032934">
    <property type="term" value="F:sterol binding"/>
    <property type="evidence" value="ECO:0007669"/>
    <property type="project" value="TreeGrafter"/>
</dbReference>
<dbReference type="Gene3D" id="2.30.29.30">
    <property type="entry name" value="Pleckstrin-homology domain (PH domain)/Phosphotyrosine-binding domain (PTB)"/>
    <property type="match status" value="1"/>
</dbReference>
<keyword evidence="5 7" id="KW-0472">Membrane</keyword>
<dbReference type="Pfam" id="PF16016">
    <property type="entry name" value="VASt"/>
    <property type="match status" value="1"/>
</dbReference>
<evidence type="ECO:0000256" key="6">
    <source>
        <dbReference type="SAM" id="MobiDB-lite"/>
    </source>
</evidence>
<feature type="compositionally biased region" description="Basic and acidic residues" evidence="6">
    <location>
        <begin position="611"/>
        <end position="633"/>
    </location>
</feature>
<dbReference type="EMBL" id="JAGPNK010000001">
    <property type="protein sequence ID" value="KAH7328042.1"/>
    <property type="molecule type" value="Genomic_DNA"/>
</dbReference>
<evidence type="ECO:0000313" key="10">
    <source>
        <dbReference type="Proteomes" id="UP000813444"/>
    </source>
</evidence>
<feature type="region of interest" description="Disordered" evidence="6">
    <location>
        <begin position="111"/>
        <end position="267"/>
    </location>
</feature>
<dbReference type="GO" id="GO:0005739">
    <property type="term" value="C:mitochondrion"/>
    <property type="evidence" value="ECO:0007669"/>
    <property type="project" value="TreeGrafter"/>
</dbReference>
<dbReference type="InterPro" id="IPR004182">
    <property type="entry name" value="GRAM"/>
</dbReference>
<organism evidence="9 10">
    <name type="scientific">Stachybotrys elegans</name>
    <dbReference type="NCBI Taxonomy" id="80388"/>
    <lineage>
        <taxon>Eukaryota</taxon>
        <taxon>Fungi</taxon>
        <taxon>Dikarya</taxon>
        <taxon>Ascomycota</taxon>
        <taxon>Pezizomycotina</taxon>
        <taxon>Sordariomycetes</taxon>
        <taxon>Hypocreomycetidae</taxon>
        <taxon>Hypocreales</taxon>
        <taxon>Stachybotryaceae</taxon>
        <taxon>Stachybotrys</taxon>
    </lineage>
</organism>
<feature type="compositionally biased region" description="Polar residues" evidence="6">
    <location>
        <begin position="39"/>
        <end position="54"/>
    </location>
</feature>
<feature type="compositionally biased region" description="Polar residues" evidence="6">
    <location>
        <begin position="76"/>
        <end position="91"/>
    </location>
</feature>
<dbReference type="GO" id="GO:0005886">
    <property type="term" value="C:plasma membrane"/>
    <property type="evidence" value="ECO:0007669"/>
    <property type="project" value="TreeGrafter"/>
</dbReference>
<feature type="region of interest" description="Disordered" evidence="6">
    <location>
        <begin position="1"/>
        <end position="92"/>
    </location>
</feature>
<evidence type="ECO:0000256" key="7">
    <source>
        <dbReference type="SAM" id="Phobius"/>
    </source>
</evidence>
<evidence type="ECO:0000256" key="5">
    <source>
        <dbReference type="ARBA" id="ARBA00023136"/>
    </source>
</evidence>
<feature type="compositionally biased region" description="Polar residues" evidence="6">
    <location>
        <begin position="914"/>
        <end position="933"/>
    </location>
</feature>
<feature type="region of interest" description="Disordered" evidence="6">
    <location>
        <begin position="602"/>
        <end position="696"/>
    </location>
</feature>
<keyword evidence="4 7" id="KW-1133">Transmembrane helix</keyword>
<reference evidence="9" key="1">
    <citation type="journal article" date="2021" name="Nat. Commun.">
        <title>Genetic determinants of endophytism in the Arabidopsis root mycobiome.</title>
        <authorList>
            <person name="Mesny F."/>
            <person name="Miyauchi S."/>
            <person name="Thiergart T."/>
            <person name="Pickel B."/>
            <person name="Atanasova L."/>
            <person name="Karlsson M."/>
            <person name="Huettel B."/>
            <person name="Barry K.W."/>
            <person name="Haridas S."/>
            <person name="Chen C."/>
            <person name="Bauer D."/>
            <person name="Andreopoulos W."/>
            <person name="Pangilinan J."/>
            <person name="LaButti K."/>
            <person name="Riley R."/>
            <person name="Lipzen A."/>
            <person name="Clum A."/>
            <person name="Drula E."/>
            <person name="Henrissat B."/>
            <person name="Kohler A."/>
            <person name="Grigoriev I.V."/>
            <person name="Martin F.M."/>
            <person name="Hacquard S."/>
        </authorList>
    </citation>
    <scope>NUCLEOTIDE SEQUENCE</scope>
    <source>
        <strain evidence="9">MPI-CAGE-CH-0235</strain>
    </source>
</reference>
<dbReference type="Proteomes" id="UP000813444">
    <property type="component" value="Unassembled WGS sequence"/>
</dbReference>
<dbReference type="InterPro" id="IPR051482">
    <property type="entry name" value="Cholesterol_transport"/>
</dbReference>
<evidence type="ECO:0000256" key="4">
    <source>
        <dbReference type="ARBA" id="ARBA00022989"/>
    </source>
</evidence>
<gene>
    <name evidence="9" type="ORF">B0I35DRAFT_416404</name>
</gene>
<feature type="region of interest" description="Disordered" evidence="6">
    <location>
        <begin position="294"/>
        <end position="337"/>
    </location>
</feature>
<feature type="compositionally biased region" description="Low complexity" evidence="6">
    <location>
        <begin position="113"/>
        <end position="145"/>
    </location>
</feature>
<feature type="compositionally biased region" description="Basic residues" evidence="6">
    <location>
        <begin position="19"/>
        <end position="28"/>
    </location>
</feature>
<protein>
    <recommendedName>
        <fullName evidence="8">VASt domain-containing protein</fullName>
    </recommendedName>
</protein>
<evidence type="ECO:0000256" key="2">
    <source>
        <dbReference type="ARBA" id="ARBA00006582"/>
    </source>
</evidence>
<evidence type="ECO:0000259" key="8">
    <source>
        <dbReference type="PROSITE" id="PS51778"/>
    </source>
</evidence>
<comment type="similarity">
    <text evidence="2">Belongs to the YSP2 family.</text>
</comment>
<feature type="compositionally biased region" description="Basic residues" evidence="6">
    <location>
        <begin position="903"/>
        <end position="912"/>
    </location>
</feature>
<evidence type="ECO:0000313" key="9">
    <source>
        <dbReference type="EMBL" id="KAH7328042.1"/>
    </source>
</evidence>
<evidence type="ECO:0000256" key="3">
    <source>
        <dbReference type="ARBA" id="ARBA00022692"/>
    </source>
</evidence>
<feature type="compositionally biased region" description="Polar residues" evidence="6">
    <location>
        <begin position="355"/>
        <end position="364"/>
    </location>
</feature>
<dbReference type="SMART" id="SM00568">
    <property type="entry name" value="GRAM"/>
    <property type="match status" value="1"/>
</dbReference>
<comment type="subcellular location">
    <subcellularLocation>
        <location evidence="1">Membrane</location>
        <topology evidence="1">Single-pass membrane protein</topology>
    </subcellularLocation>
</comment>
<feature type="region of interest" description="Disordered" evidence="6">
    <location>
        <begin position="895"/>
        <end position="933"/>
    </location>
</feature>
<dbReference type="AlphaFoldDB" id="A0A8K0T618"/>
<dbReference type="GO" id="GO:0140268">
    <property type="term" value="C:endoplasmic reticulum-plasma membrane contact site"/>
    <property type="evidence" value="ECO:0007669"/>
    <property type="project" value="TreeGrafter"/>
</dbReference>
<feature type="compositionally biased region" description="Acidic residues" evidence="6">
    <location>
        <begin position="634"/>
        <end position="654"/>
    </location>
</feature>
<feature type="region of interest" description="Disordered" evidence="6">
    <location>
        <begin position="354"/>
        <end position="448"/>
    </location>
</feature>
<feature type="region of interest" description="Disordered" evidence="6">
    <location>
        <begin position="1074"/>
        <end position="1099"/>
    </location>
</feature>